<feature type="binding site" description="via carbamate group" evidence="1">
    <location>
        <position position="155"/>
    </location>
    <ligand>
        <name>Zn(2+)</name>
        <dbReference type="ChEBI" id="CHEBI:29105"/>
        <label>1</label>
    </ligand>
</feature>
<dbReference type="GO" id="GO:0046872">
    <property type="term" value="F:metal ion binding"/>
    <property type="evidence" value="ECO:0007669"/>
    <property type="project" value="UniProtKB-KW"/>
</dbReference>
<dbReference type="Gene3D" id="3.20.20.140">
    <property type="entry name" value="Metal-dependent hydrolases"/>
    <property type="match status" value="1"/>
</dbReference>
<name>A0AA41UHY9_9HYPH</name>
<dbReference type="GO" id="GO:0016810">
    <property type="term" value="F:hydrolase activity, acting on carbon-nitrogen (but not peptide) bonds"/>
    <property type="evidence" value="ECO:0007669"/>
    <property type="project" value="InterPro"/>
</dbReference>
<keyword evidence="1" id="KW-0862">Zinc</keyword>
<dbReference type="InterPro" id="IPR006680">
    <property type="entry name" value="Amidohydro-rel"/>
</dbReference>
<keyword evidence="1" id="KW-0479">Metal-binding</keyword>
<comment type="caution">
    <text evidence="5">The sequence shown here is derived from an EMBL/GenBank/DDBJ whole genome shotgun (WGS) entry which is preliminary data.</text>
</comment>
<dbReference type="PANTHER" id="PTHR42717:SF1">
    <property type="entry name" value="IMIDAZOLONEPROPIONASE AND RELATED AMIDOHYDROLASES"/>
    <property type="match status" value="1"/>
</dbReference>
<keyword evidence="6" id="KW-1185">Reference proteome</keyword>
<accession>A0AA41UHY9</accession>
<protein>
    <submittedName>
        <fullName evidence="5">Amidohydrolase/deacetylase family metallohydrolase</fullName>
    </submittedName>
</protein>
<evidence type="ECO:0000256" key="2">
    <source>
        <dbReference type="PIRSR" id="PIRSR039004-2"/>
    </source>
</evidence>
<organism evidence="5 6">
    <name type="scientific">Paradevosia shaoguanensis</name>
    <dbReference type="NCBI Taxonomy" id="1335043"/>
    <lineage>
        <taxon>Bacteria</taxon>
        <taxon>Pseudomonadati</taxon>
        <taxon>Pseudomonadota</taxon>
        <taxon>Alphaproteobacteria</taxon>
        <taxon>Hyphomicrobiales</taxon>
        <taxon>Devosiaceae</taxon>
        <taxon>Paradevosia</taxon>
    </lineage>
</organism>
<feature type="binding site" evidence="1">
    <location>
        <position position="59"/>
    </location>
    <ligand>
        <name>Zn(2+)</name>
        <dbReference type="ChEBI" id="CHEBI:29105"/>
        <label>1</label>
    </ligand>
</feature>
<evidence type="ECO:0000256" key="3">
    <source>
        <dbReference type="PIRSR" id="PIRSR039004-3"/>
    </source>
</evidence>
<feature type="binding site" evidence="1">
    <location>
        <position position="271"/>
    </location>
    <ligand>
        <name>Zn(2+)</name>
        <dbReference type="ChEBI" id="CHEBI:29105"/>
        <label>1</label>
    </ligand>
</feature>
<feature type="binding site" evidence="1">
    <location>
        <position position="211"/>
    </location>
    <ligand>
        <name>Zn(2+)</name>
        <dbReference type="ChEBI" id="CHEBI:29105"/>
        <label>2</label>
    </ligand>
</feature>
<feature type="site" description="Transition state stabilizer" evidence="3">
    <location>
        <position position="157"/>
    </location>
</feature>
<gene>
    <name evidence="5" type="ORF">ML536_18435</name>
</gene>
<dbReference type="GO" id="GO:0019213">
    <property type="term" value="F:deacetylase activity"/>
    <property type="evidence" value="ECO:0007669"/>
    <property type="project" value="InterPro"/>
</dbReference>
<dbReference type="InterPro" id="IPR032466">
    <property type="entry name" value="Metal_Hydrolase"/>
</dbReference>
<dbReference type="Gene3D" id="2.30.40.10">
    <property type="entry name" value="Urease, subunit C, domain 1"/>
    <property type="match status" value="1"/>
</dbReference>
<dbReference type="EMBL" id="JALAZD010000003">
    <property type="protein sequence ID" value="MCI0128816.1"/>
    <property type="molecule type" value="Genomic_DNA"/>
</dbReference>
<dbReference type="PIRSF" id="PIRSF039004">
    <property type="entry name" value="ADE_EF_0837"/>
    <property type="match status" value="1"/>
</dbReference>
<dbReference type="Proteomes" id="UP001156140">
    <property type="component" value="Unassembled WGS sequence"/>
</dbReference>
<dbReference type="InterPro" id="IPR011059">
    <property type="entry name" value="Metal-dep_hydrolase_composite"/>
</dbReference>
<feature type="binding site" evidence="1">
    <location>
        <position position="188"/>
    </location>
    <ligand>
        <name>Zn(2+)</name>
        <dbReference type="ChEBI" id="CHEBI:29105"/>
        <label>2</label>
    </ligand>
</feature>
<evidence type="ECO:0000313" key="5">
    <source>
        <dbReference type="EMBL" id="MCI0128816.1"/>
    </source>
</evidence>
<evidence type="ECO:0000256" key="1">
    <source>
        <dbReference type="PIRSR" id="PIRSR039004-1"/>
    </source>
</evidence>
<dbReference type="SUPFAM" id="SSF51556">
    <property type="entry name" value="Metallo-dependent hydrolases"/>
    <property type="match status" value="1"/>
</dbReference>
<evidence type="ECO:0000313" key="6">
    <source>
        <dbReference type="Proteomes" id="UP001156140"/>
    </source>
</evidence>
<feature type="modified residue" description="N6-carboxylysine" evidence="2">
    <location>
        <position position="155"/>
    </location>
</feature>
<dbReference type="PANTHER" id="PTHR42717">
    <property type="entry name" value="DIHYDROOROTASE-RELATED"/>
    <property type="match status" value="1"/>
</dbReference>
<feature type="domain" description="Amidohydrolase-related" evidence="4">
    <location>
        <begin position="48"/>
        <end position="338"/>
    </location>
</feature>
<feature type="binding site" description="via carbamate group" evidence="1">
    <location>
        <position position="155"/>
    </location>
    <ligand>
        <name>Zn(2+)</name>
        <dbReference type="ChEBI" id="CHEBI:29105"/>
        <label>2</label>
    </ligand>
</feature>
<dbReference type="AlphaFoldDB" id="A0AA41UHY9"/>
<sequence length="375" mass="39686">MGGYSLEHVRPIGFPDTTGPRDIHVDAQGFVCAEPVAGAERIDCRGAFVSPGWADLHVHVWYGGSDFSVRADEAGLNRGVTAMADAGSAGEATFHGLREYVLERQRETIKAFINIGSIGLVAANRVSELSGPSSIDVERTRRVIAANRDVICGVKVRCSGLVVGQWGLEPLRIARAVADEAGLPLMVHIGEAPPAVEDVLELLAPGDLVTHCFHGKQGTALFETPERVALACAAAARGVRFDVGHGAASYSFDMAERALAAGFKPFSISTDLHQRNIRGPVYDLATTASKLLAIGLPLEDCVLAISERPRSVLGLDSARNLDVGSRADLTVFELLASDLTAADSLGASRNLPTLFRPLYAALGSVLQRVPDKACA</sequence>
<evidence type="ECO:0000259" key="4">
    <source>
        <dbReference type="Pfam" id="PF01979"/>
    </source>
</evidence>
<dbReference type="InterPro" id="IPR020043">
    <property type="entry name" value="Deacetylase_Atu3266-like"/>
</dbReference>
<reference evidence="5" key="1">
    <citation type="submission" date="2022-03" db="EMBL/GenBank/DDBJ databases">
        <title>The complete genome sequence of a Methyloterrigena soli.</title>
        <authorList>
            <person name="Zi Z."/>
        </authorList>
    </citation>
    <scope>NUCLEOTIDE SEQUENCE</scope>
    <source>
        <strain evidence="5">M48</strain>
    </source>
</reference>
<dbReference type="RefSeq" id="WP_281736888.1">
    <property type="nucleotide sequence ID" value="NZ_JAKETQ010000003.1"/>
</dbReference>
<proteinExistence type="predicted"/>
<dbReference type="Pfam" id="PF01979">
    <property type="entry name" value="Amidohydro_1"/>
    <property type="match status" value="1"/>
</dbReference>
<feature type="binding site" evidence="1">
    <location>
        <position position="57"/>
    </location>
    <ligand>
        <name>Zn(2+)</name>
        <dbReference type="ChEBI" id="CHEBI:29105"/>
        <label>1</label>
    </ligand>
</feature>
<dbReference type="SUPFAM" id="SSF51338">
    <property type="entry name" value="Composite domain of metallo-dependent hydrolases"/>
    <property type="match status" value="1"/>
</dbReference>